<dbReference type="Proteomes" id="UP001595665">
    <property type="component" value="Unassembled WGS sequence"/>
</dbReference>
<dbReference type="Pfam" id="PF20249">
    <property type="entry name" value="VasX_N"/>
    <property type="match status" value="1"/>
</dbReference>
<dbReference type="InterPro" id="IPR048126">
    <property type="entry name" value="Toxin_VasX"/>
</dbReference>
<protein>
    <submittedName>
        <fullName evidence="3">T6SS effector BTH_I2691 family protein</fullName>
    </submittedName>
</protein>
<evidence type="ECO:0000259" key="2">
    <source>
        <dbReference type="Pfam" id="PF20249"/>
    </source>
</evidence>
<dbReference type="NCBIfam" id="NF041559">
    <property type="entry name" value="BTH_I2691_fam"/>
    <property type="match status" value="1"/>
</dbReference>
<dbReference type="InterPro" id="IPR046864">
    <property type="entry name" value="VasX_N"/>
</dbReference>
<evidence type="ECO:0000313" key="4">
    <source>
        <dbReference type="Proteomes" id="UP001595665"/>
    </source>
</evidence>
<keyword evidence="4" id="KW-1185">Reference proteome</keyword>
<feature type="transmembrane region" description="Helical" evidence="1">
    <location>
        <begin position="765"/>
        <end position="785"/>
    </location>
</feature>
<comment type="caution">
    <text evidence="3">The sequence shown here is derived from an EMBL/GenBank/DDBJ whole genome shotgun (WGS) entry which is preliminary data.</text>
</comment>
<dbReference type="RefSeq" id="WP_379737557.1">
    <property type="nucleotide sequence ID" value="NZ_JBHRVV010000001.1"/>
</dbReference>
<evidence type="ECO:0000313" key="3">
    <source>
        <dbReference type="EMBL" id="MFC3461205.1"/>
    </source>
</evidence>
<keyword evidence="1" id="KW-1133">Transmembrane helix</keyword>
<proteinExistence type="predicted"/>
<dbReference type="EMBL" id="JBHRVV010000001">
    <property type="protein sequence ID" value="MFC3461205.1"/>
    <property type="molecule type" value="Genomic_DNA"/>
</dbReference>
<feature type="domain" description="Toxin VasX N-terminal region" evidence="2">
    <location>
        <begin position="7"/>
        <end position="156"/>
    </location>
</feature>
<sequence length="825" mass="90247">MTTSTRCDFCDKRGLPLLLVRDAVAPAGAGAPLAPSLPIELAPTAAHYTKRLLRSGYVNVYDEARRRWEAYFVTADGYFFKLLQTSGVAPVVPAKPFNCADEGHRAVASCITISDPKNASKVWIGFSDVLWTDAVRKANDDPTYRKRHMVEIDVQSAIKGKQAPHRPMAQVTAVVAEYAMAPKDAKFAFSASPFNFDTRYGRAESLVRECNALAREKGLIVTLPDPAGITQELALLMECKIKSFISKNPVDQRNLAASAAIDRIEEAYRKSFEDTEIATTEQLADEQITENPFGHLFSASTREKTERLREVTSNQLDRASNDGWKKYASKFDNKSRQAWLKPFSQRFETFNKDYIAPLALSHATWMKAQALAAYFECNYDVHSVDSGTVYTMVVTQCVTATQDKQACSRLYEEWLGGDVADKENILLRAMIGNQKINEEAVKAAITVSADLRQIPWDNIFAAYNTAGARLAAGAQDAAARLIVQIGGPLARIFNKVLDGSAGFRAAIMATGLVSGHPVIFIEVTGSRKEFRKLAIRELLRASGQTVSNKVLGKAVAAELKRQQIRGVRLGGNTRMRFALNLDQLTLRSIPSGLSQQQIANHLVSSFRTVEALENINLNRWRSVINQEMGSGIVAAILQAITLTKLLVDKEKSLANEKGDASGRVEAGMCAIAGSTSEVLGNFLKNRALLGMRFGQGLVASMGRYTAIIGRVTGLGGSLYMAFLDAEKYTEARNENQPGLAWLYGASAISGLALASVLFYPAILGAAAIPVIGLLILLCVGIGLLIENLKDNPIQDWLERCPWGMLSSQRYPDMATEQAQLLLALK</sequence>
<keyword evidence="1" id="KW-0472">Membrane</keyword>
<gene>
    <name evidence="3" type="ORF">ACFOPH_23635</name>
</gene>
<name>A0ABV7PRC6_9BURK</name>
<dbReference type="CDD" id="cd20707">
    <property type="entry name" value="MIX_III"/>
    <property type="match status" value="1"/>
</dbReference>
<reference evidence="4" key="1">
    <citation type="journal article" date="2019" name="Int. J. Syst. Evol. Microbiol.">
        <title>The Global Catalogue of Microorganisms (GCM) 10K type strain sequencing project: providing services to taxonomists for standard genome sequencing and annotation.</title>
        <authorList>
            <consortium name="The Broad Institute Genomics Platform"/>
            <consortium name="The Broad Institute Genome Sequencing Center for Infectious Disease"/>
            <person name="Wu L."/>
            <person name="Ma J."/>
        </authorList>
    </citation>
    <scope>NUCLEOTIDE SEQUENCE [LARGE SCALE GENOMIC DNA]</scope>
    <source>
        <strain evidence="4">CCM 7480</strain>
    </source>
</reference>
<organism evidence="3 4">
    <name type="scientific">Massilia haematophila</name>
    <dbReference type="NCBI Taxonomy" id="457923"/>
    <lineage>
        <taxon>Bacteria</taxon>
        <taxon>Pseudomonadati</taxon>
        <taxon>Pseudomonadota</taxon>
        <taxon>Betaproteobacteria</taxon>
        <taxon>Burkholderiales</taxon>
        <taxon>Oxalobacteraceae</taxon>
        <taxon>Telluria group</taxon>
        <taxon>Massilia</taxon>
    </lineage>
</organism>
<keyword evidence="1" id="KW-0812">Transmembrane</keyword>
<evidence type="ECO:0000256" key="1">
    <source>
        <dbReference type="SAM" id="Phobius"/>
    </source>
</evidence>
<accession>A0ABV7PRC6</accession>
<feature type="transmembrane region" description="Helical" evidence="1">
    <location>
        <begin position="740"/>
        <end position="759"/>
    </location>
</feature>